<dbReference type="Gene3D" id="3.30.9.10">
    <property type="entry name" value="D-Amino Acid Oxidase, subunit A, domain 2"/>
    <property type="match status" value="1"/>
</dbReference>
<sequence>MKSFDLVVVGLGSIGSQVLRHLAEKQAGSVLGIEQFSPAYTRTAVGGDTRLFRFALPEGPQYHRIIDESLIQWNALNERTGRSIYEQTGCLYIGPEQHGYMRELIDSIGETGATAERLSESDARERYPQHRLMEDDIVIYDPLGGFVRTDAAVQSSVALAVEAGAKVIKHDPVRKITRSRSGGFVVSTATSVFAAGDVIIAGGSWSGSLLSEELRSFTEPRRTALMWFGLSDPAAYTPERFPVFKRVTPGIDIYGAPATDGTMIKVALAEALTADSPDQIEQSLAPDEAIRITRAVASGFTSVIPDVVRSDAFPELYTSDYQPLIGRDPGTGAYLATGFSGKGFKMSAGIGKLVADAVTGADDEALRFADPGRFLAS</sequence>
<dbReference type="PANTHER" id="PTHR10961">
    <property type="entry name" value="PEROXISOMAL SARCOSINE OXIDASE"/>
    <property type="match status" value="1"/>
</dbReference>
<evidence type="ECO:0000256" key="4">
    <source>
        <dbReference type="ARBA" id="ARBA00023002"/>
    </source>
</evidence>
<evidence type="ECO:0000256" key="1">
    <source>
        <dbReference type="ARBA" id="ARBA00001974"/>
    </source>
</evidence>
<comment type="caution">
    <text evidence="6">The sequence shown here is derived from an EMBL/GenBank/DDBJ whole genome shotgun (WGS) entry which is preliminary data.</text>
</comment>
<evidence type="ECO:0000256" key="2">
    <source>
        <dbReference type="ARBA" id="ARBA00022630"/>
    </source>
</evidence>
<evidence type="ECO:0000313" key="7">
    <source>
        <dbReference type="Proteomes" id="UP001196843"/>
    </source>
</evidence>
<dbReference type="RefSeq" id="WP_220299767.1">
    <property type="nucleotide sequence ID" value="NZ_JAEUAW010000003.1"/>
</dbReference>
<proteinExistence type="predicted"/>
<accession>A0ABS7HKS8</accession>
<dbReference type="Gene3D" id="3.50.50.60">
    <property type="entry name" value="FAD/NAD(P)-binding domain"/>
    <property type="match status" value="1"/>
</dbReference>
<dbReference type="InterPro" id="IPR045170">
    <property type="entry name" value="MTOX"/>
</dbReference>
<keyword evidence="7" id="KW-1185">Reference proteome</keyword>
<feature type="domain" description="FAD dependent oxidoreductase" evidence="5">
    <location>
        <begin position="5"/>
        <end position="356"/>
    </location>
</feature>
<dbReference type="Proteomes" id="UP001196843">
    <property type="component" value="Unassembled WGS sequence"/>
</dbReference>
<protein>
    <submittedName>
        <fullName evidence="6">FAD-dependent oxidoreductase</fullName>
    </submittedName>
</protein>
<comment type="cofactor">
    <cofactor evidence="1">
        <name>FAD</name>
        <dbReference type="ChEBI" id="CHEBI:57692"/>
    </cofactor>
</comment>
<dbReference type="InterPro" id="IPR036188">
    <property type="entry name" value="FAD/NAD-bd_sf"/>
</dbReference>
<dbReference type="SUPFAM" id="SSF54373">
    <property type="entry name" value="FAD-linked reductases, C-terminal domain"/>
    <property type="match status" value="1"/>
</dbReference>
<name>A0ABS7HKS8_9MICO</name>
<evidence type="ECO:0000313" key="6">
    <source>
        <dbReference type="EMBL" id="MBW9093045.1"/>
    </source>
</evidence>
<gene>
    <name evidence="6" type="ORF">JNB62_05065</name>
</gene>
<keyword evidence="3" id="KW-0274">FAD</keyword>
<dbReference type="PANTHER" id="PTHR10961:SF7">
    <property type="entry name" value="FAD DEPENDENT OXIDOREDUCTASE DOMAIN-CONTAINING PROTEIN"/>
    <property type="match status" value="1"/>
</dbReference>
<keyword evidence="2" id="KW-0285">Flavoprotein</keyword>
<evidence type="ECO:0000259" key="5">
    <source>
        <dbReference type="Pfam" id="PF01266"/>
    </source>
</evidence>
<organism evidence="6 7">
    <name type="scientific">Microbacterium jejuense</name>
    <dbReference type="NCBI Taxonomy" id="1263637"/>
    <lineage>
        <taxon>Bacteria</taxon>
        <taxon>Bacillati</taxon>
        <taxon>Actinomycetota</taxon>
        <taxon>Actinomycetes</taxon>
        <taxon>Micrococcales</taxon>
        <taxon>Microbacteriaceae</taxon>
        <taxon>Microbacterium</taxon>
    </lineage>
</organism>
<dbReference type="Pfam" id="PF01266">
    <property type="entry name" value="DAO"/>
    <property type="match status" value="1"/>
</dbReference>
<keyword evidence="4" id="KW-0560">Oxidoreductase</keyword>
<evidence type="ECO:0000256" key="3">
    <source>
        <dbReference type="ARBA" id="ARBA00022827"/>
    </source>
</evidence>
<dbReference type="SUPFAM" id="SSF51905">
    <property type="entry name" value="FAD/NAD(P)-binding domain"/>
    <property type="match status" value="1"/>
</dbReference>
<dbReference type="InterPro" id="IPR006076">
    <property type="entry name" value="FAD-dep_OxRdtase"/>
</dbReference>
<dbReference type="EMBL" id="JAEUAW010000003">
    <property type="protein sequence ID" value="MBW9093045.1"/>
    <property type="molecule type" value="Genomic_DNA"/>
</dbReference>
<reference evidence="6 7" key="1">
    <citation type="journal article" date="2021" name="MBio">
        <title>Poor Competitiveness of Bradyrhizobium in Pigeon Pea Root Colonization in Indian Soils.</title>
        <authorList>
            <person name="Chalasani D."/>
            <person name="Basu A."/>
            <person name="Pullabhotla S.V.S.R.N."/>
            <person name="Jorrin B."/>
            <person name="Neal A.L."/>
            <person name="Poole P.S."/>
            <person name="Podile A.R."/>
            <person name="Tkacz A."/>
        </authorList>
    </citation>
    <scope>NUCLEOTIDE SEQUENCE [LARGE SCALE GENOMIC DNA]</scope>
    <source>
        <strain evidence="6 7">HU14</strain>
    </source>
</reference>